<dbReference type="Proteomes" id="UP000297948">
    <property type="component" value="Unassembled WGS sequence"/>
</dbReference>
<protein>
    <submittedName>
        <fullName evidence="1">Uncharacterized protein</fullName>
    </submittedName>
</protein>
<dbReference type="EMBL" id="SRID01000199">
    <property type="protein sequence ID" value="TGB03146.1"/>
    <property type="molecule type" value="Genomic_DNA"/>
</dbReference>
<evidence type="ECO:0000313" key="1">
    <source>
        <dbReference type="EMBL" id="TGB03146.1"/>
    </source>
</evidence>
<organism evidence="1 2">
    <name type="scientific">Streptomyces palmae</name>
    <dbReference type="NCBI Taxonomy" id="1701085"/>
    <lineage>
        <taxon>Bacteria</taxon>
        <taxon>Bacillati</taxon>
        <taxon>Actinomycetota</taxon>
        <taxon>Actinomycetes</taxon>
        <taxon>Kitasatosporales</taxon>
        <taxon>Streptomycetaceae</taxon>
        <taxon>Streptomyces</taxon>
    </lineage>
</organism>
<comment type="caution">
    <text evidence="1">The sequence shown here is derived from an EMBL/GenBank/DDBJ whole genome shotgun (WGS) entry which is preliminary data.</text>
</comment>
<name>A0A4Z0GYS4_9ACTN</name>
<sequence length="70" mass="7387">MPAVPAAAPGGPDQSVHVEGGITVNINAERLEADAARLLSDEIIQRIQERLATLRSEQDFRAGTRAPAPA</sequence>
<proteinExistence type="predicted"/>
<accession>A0A4Z0GYS4</accession>
<reference evidence="1 2" key="1">
    <citation type="submission" date="2019-03" db="EMBL/GenBank/DDBJ databases">
        <authorList>
            <person name="Gonzalez-Pimentel J.L."/>
        </authorList>
    </citation>
    <scope>NUCLEOTIDE SEQUENCE [LARGE SCALE GENOMIC DNA]</scope>
    <source>
        <strain evidence="1 2">JCM 31289</strain>
    </source>
</reference>
<gene>
    <name evidence="1" type="ORF">E4099_19930</name>
</gene>
<evidence type="ECO:0000313" key="2">
    <source>
        <dbReference type="Proteomes" id="UP000297948"/>
    </source>
</evidence>
<keyword evidence="2" id="KW-1185">Reference proteome</keyword>
<dbReference type="AlphaFoldDB" id="A0A4Z0GYS4"/>